<dbReference type="Proteomes" id="UP000824721">
    <property type="component" value="Chromosome"/>
</dbReference>
<accession>A0A8G0KU17</accession>
<dbReference type="EMBL" id="CP067378">
    <property type="protein sequence ID" value="QYS90143.1"/>
    <property type="molecule type" value="Genomic_DNA"/>
</dbReference>
<dbReference type="InterPro" id="IPR050090">
    <property type="entry name" value="Tyrosine_recombinase_XerCD"/>
</dbReference>
<dbReference type="PANTHER" id="PTHR30349">
    <property type="entry name" value="PHAGE INTEGRASE-RELATED"/>
    <property type="match status" value="1"/>
</dbReference>
<dbReference type="KEGG" id="fdv:JJC05_08180"/>
<dbReference type="EMBL" id="CP067378">
    <property type="protein sequence ID" value="QYS90146.1"/>
    <property type="molecule type" value="Genomic_DNA"/>
</dbReference>
<keyword evidence="2" id="KW-0233">DNA recombination</keyword>
<dbReference type="GO" id="GO:0015074">
    <property type="term" value="P:DNA integration"/>
    <property type="evidence" value="ECO:0007669"/>
    <property type="project" value="InterPro"/>
</dbReference>
<evidence type="ECO:0000256" key="1">
    <source>
        <dbReference type="ARBA" id="ARBA00022829"/>
    </source>
</evidence>
<name>A0A8G0KU17_9FLAO</name>
<dbReference type="InterPro" id="IPR002104">
    <property type="entry name" value="Integrase_catalytic"/>
</dbReference>
<gene>
    <name evidence="4" type="ORF">JJC05_08090</name>
    <name evidence="5" type="ORF">JJC05_08180</name>
</gene>
<evidence type="ECO:0000313" key="5">
    <source>
        <dbReference type="EMBL" id="QYS90146.1"/>
    </source>
</evidence>
<feature type="domain" description="Tyr recombinase" evidence="3">
    <location>
        <begin position="1"/>
        <end position="156"/>
    </location>
</feature>
<dbReference type="InterPro" id="IPR011010">
    <property type="entry name" value="DNA_brk_join_enz"/>
</dbReference>
<dbReference type="GO" id="GO:0003677">
    <property type="term" value="F:DNA binding"/>
    <property type="evidence" value="ECO:0007669"/>
    <property type="project" value="InterPro"/>
</dbReference>
<evidence type="ECO:0000259" key="3">
    <source>
        <dbReference type="PROSITE" id="PS51898"/>
    </source>
</evidence>
<dbReference type="GO" id="GO:0007059">
    <property type="term" value="P:chromosome segregation"/>
    <property type="evidence" value="ECO:0007669"/>
    <property type="project" value="UniProtKB-KW"/>
</dbReference>
<proteinExistence type="predicted"/>
<dbReference type="InterPro" id="IPR013762">
    <property type="entry name" value="Integrase-like_cat_sf"/>
</dbReference>
<dbReference type="PANTHER" id="PTHR30349:SF81">
    <property type="entry name" value="TYROSINE RECOMBINASE XERC"/>
    <property type="match status" value="1"/>
</dbReference>
<dbReference type="KEGG" id="fdv:JJC05_08090"/>
<evidence type="ECO:0000313" key="4">
    <source>
        <dbReference type="EMBL" id="QYS90143.1"/>
    </source>
</evidence>
<dbReference type="PROSITE" id="PS51898">
    <property type="entry name" value="TYR_RECOMBINASE"/>
    <property type="match status" value="1"/>
</dbReference>
<dbReference type="GO" id="GO:0006310">
    <property type="term" value="P:DNA recombination"/>
    <property type="evidence" value="ECO:0007669"/>
    <property type="project" value="UniProtKB-KW"/>
</dbReference>
<protein>
    <submittedName>
        <fullName evidence="4">Tyrosine-type recombinase/integrase</fullName>
    </submittedName>
</protein>
<reference evidence="4" key="1">
    <citation type="submission" date="2020-12" db="EMBL/GenBank/DDBJ databases">
        <title>Genome sequencing of genetic groups of Flavobacterium columnare.</title>
        <authorList>
            <person name="Waldbieser G.C."/>
            <person name="Griffin M.J."/>
            <person name="LaFrentz B.R."/>
        </authorList>
    </citation>
    <scope>NUCLEOTIDE SEQUENCE</scope>
    <source>
        <strain evidence="4">90-106</strain>
    </source>
</reference>
<evidence type="ECO:0000256" key="2">
    <source>
        <dbReference type="ARBA" id="ARBA00023172"/>
    </source>
</evidence>
<keyword evidence="1" id="KW-0159">Chromosome partition</keyword>
<dbReference type="Gene3D" id="1.10.443.10">
    <property type="entry name" value="Intergrase catalytic core"/>
    <property type="match status" value="1"/>
</dbReference>
<organism evidence="4">
    <name type="scientific">Flavobacterium columnare</name>
    <dbReference type="NCBI Taxonomy" id="996"/>
    <lineage>
        <taxon>Bacteria</taxon>
        <taxon>Pseudomonadati</taxon>
        <taxon>Bacteroidota</taxon>
        <taxon>Flavobacteriia</taxon>
        <taxon>Flavobacteriales</taxon>
        <taxon>Flavobacteriaceae</taxon>
        <taxon>Flavobacterium</taxon>
    </lineage>
</organism>
<dbReference type="AlphaFoldDB" id="A0A8G0KU17"/>
<dbReference type="SUPFAM" id="SSF56349">
    <property type="entry name" value="DNA breaking-rejoining enzymes"/>
    <property type="match status" value="1"/>
</dbReference>
<dbReference type="Pfam" id="PF00589">
    <property type="entry name" value="Phage_integrase"/>
    <property type="match status" value="1"/>
</dbReference>
<sequence>MQKKKIILHLCYACGLRAFEMEKITPKDINLIQKNIIVTNGKNNKRRVIPLSNTTYQDLKQYLINTSCSNNKPFLSNSAGTPLKRYTALKMIQKLGKKARITKKITLHGLRHSIATHLIENGLSLEQVQLFLGHQQIETTTLYTRIKQQQLKQIISL</sequence>